<comment type="caution">
    <text evidence="1">The sequence shown here is derived from an EMBL/GenBank/DDBJ whole genome shotgun (WGS) entry which is preliminary data.</text>
</comment>
<proteinExistence type="predicted"/>
<accession>A0ACC3BLL5</accession>
<dbReference type="EMBL" id="CM020618">
    <property type="protein sequence ID" value="KAK1858839.1"/>
    <property type="molecule type" value="Genomic_DNA"/>
</dbReference>
<evidence type="ECO:0000313" key="1">
    <source>
        <dbReference type="EMBL" id="KAK1858839.1"/>
    </source>
</evidence>
<keyword evidence="2" id="KW-1185">Reference proteome</keyword>
<gene>
    <name evidence="1" type="ORF">I4F81_001439</name>
</gene>
<evidence type="ECO:0000313" key="2">
    <source>
        <dbReference type="Proteomes" id="UP000798662"/>
    </source>
</evidence>
<dbReference type="Proteomes" id="UP000798662">
    <property type="component" value="Chromosome 1"/>
</dbReference>
<sequence>MGSGRSWTEAEDCALARAYAAVVVDNSNGADQTKADLWMKVYHAYKILVGEKDLPDNQVSWTARALEGRWPTVAQGVDAFKDAYRRVRNQNLTGNLEEQGLISAATAVIYGMGAYAGVREDRDKDKKKGKSCVRKPKEATCDFVGCWKALRHLDKFSGAAAADATPLPPPPPPSLASAEESGAEDSDVMVKAPPKTGAYAPAPLGVKAAKRDRSEARSVARAAAMESAKSADALESIARSAAARAQIAFFFSPHMADSAATAVFKKRQTMVLLGKAAEKHGDDSASDDESEPYRKKRLAIRAARTPTSTRGVTDISSSCSAAVTPVRVRVRCGGADCPAQPTAHHAASAASGGLHLSGSYGTTEAALLEQATVNPPLPLPAEPARLAPLQAPRLAPWPAVFPQALATPPLRNMSRGAKAQRTKEAVSKRAAQPQPSPTIHIDLTASDGGDATDAGEGVAPEATDGAAEHKPTDRKTNAATL</sequence>
<protein>
    <submittedName>
        <fullName evidence="1">Uncharacterized protein</fullName>
    </submittedName>
</protein>
<reference evidence="1" key="1">
    <citation type="submission" date="2019-11" db="EMBL/GenBank/DDBJ databases">
        <title>Nori genome reveals adaptations in red seaweeds to the harsh intertidal environment.</title>
        <authorList>
            <person name="Wang D."/>
            <person name="Mao Y."/>
        </authorList>
    </citation>
    <scope>NUCLEOTIDE SEQUENCE</scope>
    <source>
        <tissue evidence="1">Gametophyte</tissue>
    </source>
</reference>
<name>A0ACC3BLL5_PYRYE</name>
<organism evidence="1 2">
    <name type="scientific">Pyropia yezoensis</name>
    <name type="common">Susabi-nori</name>
    <name type="synonym">Porphyra yezoensis</name>
    <dbReference type="NCBI Taxonomy" id="2788"/>
    <lineage>
        <taxon>Eukaryota</taxon>
        <taxon>Rhodophyta</taxon>
        <taxon>Bangiophyceae</taxon>
        <taxon>Bangiales</taxon>
        <taxon>Bangiaceae</taxon>
        <taxon>Pyropia</taxon>
    </lineage>
</organism>